<evidence type="ECO:0000313" key="2">
    <source>
        <dbReference type="Proteomes" id="UP000887574"/>
    </source>
</evidence>
<feature type="transmembrane region" description="Helical" evidence="1">
    <location>
        <begin position="37"/>
        <end position="57"/>
    </location>
</feature>
<sequence>MTALSKISSWNSHNDLLNWISRKAETCLTSVYKFRNILTAFVYFLTIFFFLITVVMVRRARKASNFIHQMANNRRSVKAARRYFRFKLIKMTLNVATLAIFHLPYTIWALLLILSNDPCFYTNNYSQMQILMGIVRICLLLRITLDAIVQFATDRRIRSALWALLRIKHENLALAQSTCPTPKLSTSLRSVRSMAFIYAKKDATSSLRSVKSQGFLTVDRKDNGNGSCIQLEVTAQENGEVRLLLPK</sequence>
<proteinExistence type="predicted"/>
<keyword evidence="1" id="KW-1133">Transmembrane helix</keyword>
<dbReference type="AlphaFoldDB" id="A0A915ENF5"/>
<reference evidence="3" key="1">
    <citation type="submission" date="2022-11" db="UniProtKB">
        <authorList>
            <consortium name="WormBaseParasite"/>
        </authorList>
    </citation>
    <scope>IDENTIFICATION</scope>
</reference>
<organism evidence="2 3">
    <name type="scientific">Ditylenchus dipsaci</name>
    <dbReference type="NCBI Taxonomy" id="166011"/>
    <lineage>
        <taxon>Eukaryota</taxon>
        <taxon>Metazoa</taxon>
        <taxon>Ecdysozoa</taxon>
        <taxon>Nematoda</taxon>
        <taxon>Chromadorea</taxon>
        <taxon>Rhabditida</taxon>
        <taxon>Tylenchina</taxon>
        <taxon>Tylenchomorpha</taxon>
        <taxon>Sphaerularioidea</taxon>
        <taxon>Anguinidae</taxon>
        <taxon>Anguininae</taxon>
        <taxon>Ditylenchus</taxon>
    </lineage>
</organism>
<evidence type="ECO:0000313" key="3">
    <source>
        <dbReference type="WBParaSite" id="jg7772"/>
    </source>
</evidence>
<accession>A0A915ENF5</accession>
<dbReference type="WBParaSite" id="jg7772">
    <property type="protein sequence ID" value="jg7772"/>
    <property type="gene ID" value="jg7772"/>
</dbReference>
<name>A0A915ENF5_9BILA</name>
<dbReference type="SUPFAM" id="SSF81321">
    <property type="entry name" value="Family A G protein-coupled receptor-like"/>
    <property type="match status" value="1"/>
</dbReference>
<evidence type="ECO:0000256" key="1">
    <source>
        <dbReference type="SAM" id="Phobius"/>
    </source>
</evidence>
<dbReference type="Gene3D" id="1.20.1070.10">
    <property type="entry name" value="Rhodopsin 7-helix transmembrane proteins"/>
    <property type="match status" value="1"/>
</dbReference>
<protein>
    <submittedName>
        <fullName evidence="3">G-protein coupled receptors family 1 profile domain-containing protein</fullName>
    </submittedName>
</protein>
<feature type="transmembrane region" description="Helical" evidence="1">
    <location>
        <begin position="91"/>
        <end position="114"/>
    </location>
</feature>
<keyword evidence="1" id="KW-0472">Membrane</keyword>
<dbReference type="Proteomes" id="UP000887574">
    <property type="component" value="Unplaced"/>
</dbReference>
<keyword evidence="1" id="KW-0812">Transmembrane</keyword>
<keyword evidence="2" id="KW-1185">Reference proteome</keyword>
<feature type="transmembrane region" description="Helical" evidence="1">
    <location>
        <begin position="126"/>
        <end position="149"/>
    </location>
</feature>